<organism evidence="2 3">
    <name type="scientific">Mycoplasmopsis synoviae (strain 53)</name>
    <name type="common">Mycoplasma synoviae</name>
    <dbReference type="NCBI Taxonomy" id="262723"/>
    <lineage>
        <taxon>Bacteria</taxon>
        <taxon>Bacillati</taxon>
        <taxon>Mycoplasmatota</taxon>
        <taxon>Mycoplasmoidales</taxon>
        <taxon>Metamycoplasmataceae</taxon>
        <taxon>Mycoplasmopsis</taxon>
    </lineage>
</organism>
<dbReference type="EMBL" id="AE017245">
    <property type="protein sequence ID" value="AAZ43678.2"/>
    <property type="molecule type" value="Genomic_DNA"/>
</dbReference>
<feature type="compositionally biased region" description="Low complexity" evidence="1">
    <location>
        <begin position="320"/>
        <end position="357"/>
    </location>
</feature>
<gene>
    <name evidence="2" type="ordered locus">MS53_0259</name>
</gene>
<sequence>MLIKFWDGFIPKIVVEGYQPAGDGSNKEANKTTNQKKLEAWFGDAANWAGLEDQLTKRLGSDKFKNVKLTYKSITLTDFTVAGATRWNPTVKFSVKAKDDYALDSTSAREIDIVVRVLYKSAEANAANVFTHEGTSSSATPGNTRTVSDTNVLRNVNVYLNYTGPAILLDADLPAVGGQENTSINGTSNVDGAFNNAFRGNPSKGLLFTDRYPNPLLKSVINYVNKFDPKYRAEFVTDSKNGVTITKVQNTKELRPGTLDDLKGNNVFLQQIQGDTEAVYFAVTAVASNKWLNTFLIRIPLTKFVRHLTEFQAQSEAAPTQEGQTTQGQEKSAGSGALGSTTGTQTPSGGSSQASGS</sequence>
<dbReference type="AlphaFoldDB" id="Q4A6E3"/>
<proteinExistence type="predicted"/>
<dbReference type="STRING" id="262723.MS53_0259"/>
<evidence type="ECO:0000313" key="3">
    <source>
        <dbReference type="Proteomes" id="UP000000549"/>
    </source>
</evidence>
<reference evidence="2 3" key="1">
    <citation type="journal article" date="2005" name="J. Bacteriol.">
        <title>Swine and poultry pathogens: the complete genome sequences of two strains of Mycoplasma hyopneumoniae and a strain of Mycoplasma synoviae.</title>
        <authorList>
            <person name="Vasconcelos A.T."/>
            <person name="Ferreira H.B."/>
            <person name="Bizarro C.V."/>
            <person name="Bonatto S.L."/>
            <person name="Carvalho M.O."/>
            <person name="Pinto P.M."/>
            <person name="Almeida D.F."/>
            <person name="Almeida L.G."/>
            <person name="Almeida R."/>
            <person name="Alves-Filho L."/>
            <person name="Assuncao E.N."/>
            <person name="Azevedo V.A."/>
            <person name="Bogo M.R."/>
            <person name="Brigido M.M."/>
            <person name="Brocchi M."/>
            <person name="Burity H.A."/>
            <person name="Camargo A.A."/>
            <person name="Camargo S.S."/>
            <person name="Carepo M.S."/>
            <person name="Carraro D.M."/>
            <person name="de Mattos Cascardo J.C."/>
            <person name="Castro L.A."/>
            <person name="Cavalcanti G."/>
            <person name="Chemale G."/>
            <person name="Collevatti R.G."/>
            <person name="Cunha C.W."/>
            <person name="Dallagiovanna B."/>
            <person name="Dambros B.P."/>
            <person name="Dellagostin O.A."/>
            <person name="Falcao C."/>
            <person name="Fantinatti-Garboggini F."/>
            <person name="Felipe M.S."/>
            <person name="Fiorentin L."/>
            <person name="Franco G.R."/>
            <person name="Freitas N.S."/>
            <person name="Frias D."/>
            <person name="Grangeiro T.B."/>
            <person name="Grisard E.C."/>
            <person name="Guimaraes C.T."/>
            <person name="Hungria M."/>
            <person name="Jardim S.N."/>
            <person name="Krieger M.A."/>
            <person name="Laurino J.P."/>
            <person name="Lima L.F."/>
            <person name="Lopes M.I."/>
            <person name="Loreto E.L."/>
            <person name="Madeira H.M."/>
            <person name="Manfio G.P."/>
            <person name="Maranhao A.Q."/>
            <person name="Martinkovics C.T."/>
            <person name="Medeiros S.R."/>
            <person name="Moreira M.A."/>
            <person name="Neiva M."/>
            <person name="Ramalho-Neto C.E."/>
            <person name="Nicolas M.F."/>
            <person name="Oliveira S.C."/>
            <person name="Paixao R.F."/>
            <person name="Pedrosa F.O."/>
            <person name="Pena S.D."/>
            <person name="Pereira M."/>
            <person name="Pereira-Ferrari L."/>
            <person name="Piffer I."/>
            <person name="Pinto L.S."/>
            <person name="Potrich D.P."/>
            <person name="Salim A.C."/>
            <person name="Santos F.R."/>
            <person name="Schmitt R."/>
            <person name="Schneider M.P."/>
            <person name="Schrank A."/>
            <person name="Schrank I.S."/>
            <person name="Schuck A.F."/>
            <person name="Seuanez H.N."/>
            <person name="Silva D.W."/>
            <person name="Silva R."/>
            <person name="Silva S.C."/>
            <person name="Soares C.M."/>
            <person name="Souza K.R."/>
            <person name="Souza R.C."/>
            <person name="Staats C.C."/>
            <person name="Steffens M.B."/>
            <person name="Teixeira S.M."/>
            <person name="Urmenyi T.P."/>
            <person name="Vainstein M.H."/>
            <person name="Zuccherato L.W."/>
            <person name="Simpson A.J."/>
            <person name="Zaha A."/>
        </authorList>
    </citation>
    <scope>NUCLEOTIDE SEQUENCE [LARGE SCALE GENOMIC DNA]</scope>
    <source>
        <strain evidence="2 3">53</strain>
    </source>
</reference>
<protein>
    <submittedName>
        <fullName evidence="2">Putative phase-variable hemagglutinin</fullName>
    </submittedName>
</protein>
<feature type="region of interest" description="Disordered" evidence="1">
    <location>
        <begin position="314"/>
        <end position="357"/>
    </location>
</feature>
<dbReference type="KEGG" id="msy:MS53_0259"/>
<dbReference type="eggNOG" id="ENOG5032G88">
    <property type="taxonomic scope" value="Bacteria"/>
</dbReference>
<accession>Q4A6E3</accession>
<dbReference type="HOGENOM" id="CLU_820897_0_0_14"/>
<dbReference type="RefSeq" id="WP_050703134.1">
    <property type="nucleotide sequence ID" value="NC_007294.1"/>
</dbReference>
<evidence type="ECO:0000313" key="2">
    <source>
        <dbReference type="EMBL" id="AAZ43678.2"/>
    </source>
</evidence>
<dbReference type="Proteomes" id="UP000000549">
    <property type="component" value="Chromosome"/>
</dbReference>
<keyword evidence="3" id="KW-1185">Reference proteome</keyword>
<name>Q4A6E3_MYCS5</name>
<evidence type="ECO:0000256" key="1">
    <source>
        <dbReference type="SAM" id="MobiDB-lite"/>
    </source>
</evidence>